<name>A0AAX2IEQ5_CAPSP</name>
<organism evidence="1 2">
    <name type="scientific">Capnocytophaga sputigena</name>
    <dbReference type="NCBI Taxonomy" id="1019"/>
    <lineage>
        <taxon>Bacteria</taxon>
        <taxon>Pseudomonadati</taxon>
        <taxon>Bacteroidota</taxon>
        <taxon>Flavobacteriia</taxon>
        <taxon>Flavobacteriales</taxon>
        <taxon>Flavobacteriaceae</taxon>
        <taxon>Capnocytophaga</taxon>
    </lineage>
</organism>
<sequence length="52" mass="6258">MEKKVSDWAKENKTKLEKLCEPTIATHTHKIAKREISKWLNKIKEIKKYFSK</sequence>
<dbReference type="Proteomes" id="UP000249902">
    <property type="component" value="Unassembled WGS sequence"/>
</dbReference>
<gene>
    <name evidence="1" type="ORF">NCTC11653_02418</name>
</gene>
<reference evidence="1 2" key="1">
    <citation type="submission" date="2018-06" db="EMBL/GenBank/DDBJ databases">
        <authorList>
            <consortium name="Pathogen Informatics"/>
            <person name="Doyle S."/>
        </authorList>
    </citation>
    <scope>NUCLEOTIDE SEQUENCE [LARGE SCALE GENOMIC DNA]</scope>
    <source>
        <strain evidence="1 2">NCTC11653</strain>
    </source>
</reference>
<proteinExistence type="predicted"/>
<dbReference type="AlphaFoldDB" id="A0AAX2IEQ5"/>
<evidence type="ECO:0000313" key="2">
    <source>
        <dbReference type="Proteomes" id="UP000249902"/>
    </source>
</evidence>
<evidence type="ECO:0000313" key="1">
    <source>
        <dbReference type="EMBL" id="SQA76493.1"/>
    </source>
</evidence>
<accession>A0AAX2IEQ5</accession>
<dbReference type="EMBL" id="UAVP01000011">
    <property type="protein sequence ID" value="SQA76493.1"/>
    <property type="molecule type" value="Genomic_DNA"/>
</dbReference>
<comment type="caution">
    <text evidence="1">The sequence shown here is derived from an EMBL/GenBank/DDBJ whole genome shotgun (WGS) entry which is preliminary data.</text>
</comment>
<protein>
    <submittedName>
        <fullName evidence="1">Uncharacterized protein</fullName>
    </submittedName>
</protein>